<reference evidence="1" key="1">
    <citation type="submission" date="2021-03" db="EMBL/GenBank/DDBJ databases">
        <title>Draft genome sequence of rust myrtle Austropuccinia psidii MF-1, a brazilian biotype.</title>
        <authorList>
            <person name="Quecine M.C."/>
            <person name="Pachon D.M.R."/>
            <person name="Bonatelli M.L."/>
            <person name="Correr F.H."/>
            <person name="Franceschini L.M."/>
            <person name="Leite T.F."/>
            <person name="Margarido G.R.A."/>
            <person name="Almeida C.A."/>
            <person name="Ferrarezi J.A."/>
            <person name="Labate C.A."/>
        </authorList>
    </citation>
    <scope>NUCLEOTIDE SEQUENCE</scope>
    <source>
        <strain evidence="1">MF-1</strain>
    </source>
</reference>
<name>A0A9Q3GJ63_9BASI</name>
<evidence type="ECO:0000313" key="2">
    <source>
        <dbReference type="Proteomes" id="UP000765509"/>
    </source>
</evidence>
<evidence type="ECO:0000313" key="1">
    <source>
        <dbReference type="EMBL" id="MBW0468462.1"/>
    </source>
</evidence>
<keyword evidence="2" id="KW-1185">Reference proteome</keyword>
<dbReference type="Proteomes" id="UP000765509">
    <property type="component" value="Unassembled WGS sequence"/>
</dbReference>
<sequence length="172" mass="19371">MQKSHCYWEHEPTGEEVILLRYDNYNMAYHILSIETRNLVITQHLTFNEPSFLSIKEYHMAPLVLLWYSSSTNPVVVDEAHTATIGGSNENTPLVVEEFHSCGEGGTAFLETITPEPALHIQVSGPWNPTMISANISNTHILPYERNSGSFHTTSEDAPRIYCISLLDPNPQ</sequence>
<dbReference type="EMBL" id="AVOT02001869">
    <property type="protein sequence ID" value="MBW0468462.1"/>
    <property type="molecule type" value="Genomic_DNA"/>
</dbReference>
<accession>A0A9Q3GJ63</accession>
<comment type="caution">
    <text evidence="1">The sequence shown here is derived from an EMBL/GenBank/DDBJ whole genome shotgun (WGS) entry which is preliminary data.</text>
</comment>
<proteinExistence type="predicted"/>
<gene>
    <name evidence="1" type="ORF">O181_008177</name>
</gene>
<protein>
    <submittedName>
        <fullName evidence="1">Uncharacterized protein</fullName>
    </submittedName>
</protein>
<organism evidence="1 2">
    <name type="scientific">Austropuccinia psidii MF-1</name>
    <dbReference type="NCBI Taxonomy" id="1389203"/>
    <lineage>
        <taxon>Eukaryota</taxon>
        <taxon>Fungi</taxon>
        <taxon>Dikarya</taxon>
        <taxon>Basidiomycota</taxon>
        <taxon>Pucciniomycotina</taxon>
        <taxon>Pucciniomycetes</taxon>
        <taxon>Pucciniales</taxon>
        <taxon>Sphaerophragmiaceae</taxon>
        <taxon>Austropuccinia</taxon>
    </lineage>
</organism>
<dbReference type="AlphaFoldDB" id="A0A9Q3GJ63"/>